<name>A0A4R3L751_9BACL</name>
<dbReference type="GO" id="GO:0045259">
    <property type="term" value="C:proton-transporting ATP synthase complex"/>
    <property type="evidence" value="ECO:0007669"/>
    <property type="project" value="UniProtKB-KW"/>
</dbReference>
<evidence type="ECO:0000256" key="7">
    <source>
        <dbReference type="ARBA" id="ARBA00023310"/>
    </source>
</evidence>
<proteinExistence type="inferred from homology"/>
<dbReference type="PANTHER" id="PTHR11910">
    <property type="entry name" value="ATP SYNTHASE DELTA CHAIN"/>
    <property type="match status" value="1"/>
</dbReference>
<dbReference type="Pfam" id="PF00213">
    <property type="entry name" value="OSCP"/>
    <property type="match status" value="1"/>
</dbReference>
<evidence type="ECO:0000256" key="1">
    <source>
        <dbReference type="ARBA" id="ARBA00004370"/>
    </source>
</evidence>
<dbReference type="RefSeq" id="WP_131923585.1">
    <property type="nucleotide sequence ID" value="NZ_SMAG01000002.1"/>
</dbReference>
<dbReference type="Gene3D" id="1.10.520.20">
    <property type="entry name" value="N-terminal domain of the delta subunit of the F1F0-ATP synthase"/>
    <property type="match status" value="1"/>
</dbReference>
<keyword evidence="10" id="KW-1185">Reference proteome</keyword>
<evidence type="ECO:0000256" key="2">
    <source>
        <dbReference type="ARBA" id="ARBA00022448"/>
    </source>
</evidence>
<evidence type="ECO:0000313" key="9">
    <source>
        <dbReference type="EMBL" id="TCS95593.1"/>
    </source>
</evidence>
<evidence type="ECO:0000313" key="10">
    <source>
        <dbReference type="Proteomes" id="UP000294937"/>
    </source>
</evidence>
<dbReference type="OrthoDB" id="9802471at2"/>
<comment type="function">
    <text evidence="8">This protein is part of the stalk that links CF(0) to CF(1). It either transmits conformational changes from CF(0) to CF(1) or is implicated in proton conduction.</text>
</comment>
<dbReference type="GO" id="GO:0046933">
    <property type="term" value="F:proton-transporting ATP synthase activity, rotational mechanism"/>
    <property type="evidence" value="ECO:0007669"/>
    <property type="project" value="UniProtKB-UniRule"/>
</dbReference>
<evidence type="ECO:0000256" key="6">
    <source>
        <dbReference type="ARBA" id="ARBA00023196"/>
    </source>
</evidence>
<evidence type="ECO:0000256" key="3">
    <source>
        <dbReference type="ARBA" id="ARBA00022781"/>
    </source>
</evidence>
<keyword evidence="7 8" id="KW-0066">ATP synthesis</keyword>
<organism evidence="9 10">
    <name type="scientific">Hazenella coriacea</name>
    <dbReference type="NCBI Taxonomy" id="1179467"/>
    <lineage>
        <taxon>Bacteria</taxon>
        <taxon>Bacillati</taxon>
        <taxon>Bacillota</taxon>
        <taxon>Bacilli</taxon>
        <taxon>Bacillales</taxon>
        <taxon>Thermoactinomycetaceae</taxon>
        <taxon>Hazenella</taxon>
    </lineage>
</organism>
<gene>
    <name evidence="8" type="primary">atpH</name>
    <name evidence="9" type="ORF">EDD58_102167</name>
</gene>
<dbReference type="InterPro" id="IPR026015">
    <property type="entry name" value="ATP_synth_OSCP/delta_N_sf"/>
</dbReference>
<dbReference type="NCBIfam" id="NF004403">
    <property type="entry name" value="PRK05758.2-4"/>
    <property type="match status" value="1"/>
</dbReference>
<dbReference type="EMBL" id="SMAG01000002">
    <property type="protein sequence ID" value="TCS95593.1"/>
    <property type="molecule type" value="Genomic_DNA"/>
</dbReference>
<evidence type="ECO:0000256" key="4">
    <source>
        <dbReference type="ARBA" id="ARBA00023065"/>
    </source>
</evidence>
<sequence length="181" mass="20473">MNQSIVAKRYAKALFEVALEKKLLDVVEKDLAVVVETLSANPELVDWLNHPMTDATMKKALFQSAFAQLNEVTRNFLFLLADRHRETILSDAYVTYRGLVNQEKGVAEAVVTTAFPLSNEDKQQLVERFQPIVGKELHIMEKVDSDILGGVIVQVGDRLYDGSLRTSLNHFRDRLKESRIG</sequence>
<keyword evidence="5 8" id="KW-0472">Membrane</keyword>
<dbReference type="InterPro" id="IPR020781">
    <property type="entry name" value="ATPase_OSCP/d_CS"/>
</dbReference>
<dbReference type="SUPFAM" id="SSF47928">
    <property type="entry name" value="N-terminal domain of the delta subunit of the F1F0-ATP synthase"/>
    <property type="match status" value="1"/>
</dbReference>
<dbReference type="NCBIfam" id="TIGR01145">
    <property type="entry name" value="ATP_synt_delta"/>
    <property type="match status" value="1"/>
</dbReference>
<keyword evidence="4 8" id="KW-0406">Ion transport</keyword>
<keyword evidence="6 8" id="KW-0139">CF(1)</keyword>
<comment type="similarity">
    <text evidence="8">Belongs to the ATPase delta chain family.</text>
</comment>
<accession>A0A4R3L751</accession>
<dbReference type="PROSITE" id="PS00389">
    <property type="entry name" value="ATPASE_DELTA"/>
    <property type="match status" value="1"/>
</dbReference>
<dbReference type="AlphaFoldDB" id="A0A4R3L751"/>
<dbReference type="InterPro" id="IPR000711">
    <property type="entry name" value="ATPase_OSCP/dsu"/>
</dbReference>
<comment type="caution">
    <text evidence="9">The sequence shown here is derived from an EMBL/GenBank/DDBJ whole genome shotgun (WGS) entry which is preliminary data.</text>
</comment>
<keyword evidence="2 8" id="KW-0813">Transport</keyword>
<dbReference type="PRINTS" id="PR00125">
    <property type="entry name" value="ATPASEDELTA"/>
</dbReference>
<dbReference type="Proteomes" id="UP000294937">
    <property type="component" value="Unassembled WGS sequence"/>
</dbReference>
<reference evidence="9 10" key="1">
    <citation type="submission" date="2019-03" db="EMBL/GenBank/DDBJ databases">
        <title>Genomic Encyclopedia of Type Strains, Phase IV (KMG-IV): sequencing the most valuable type-strain genomes for metagenomic binning, comparative biology and taxonomic classification.</title>
        <authorList>
            <person name="Goeker M."/>
        </authorList>
    </citation>
    <scope>NUCLEOTIDE SEQUENCE [LARGE SCALE GENOMIC DNA]</scope>
    <source>
        <strain evidence="9 10">DSM 45707</strain>
    </source>
</reference>
<keyword evidence="8" id="KW-1003">Cell membrane</keyword>
<keyword evidence="3 8" id="KW-0375">Hydrogen ion transport</keyword>
<protein>
    <recommendedName>
        <fullName evidence="8">ATP synthase subunit delta</fullName>
    </recommendedName>
    <alternativeName>
        <fullName evidence="8">ATP synthase F(1) sector subunit delta</fullName>
    </alternativeName>
    <alternativeName>
        <fullName evidence="8">F-type ATPase subunit delta</fullName>
        <shortName evidence="8">F-ATPase subunit delta</shortName>
    </alternativeName>
</protein>
<dbReference type="HAMAP" id="MF_01416">
    <property type="entry name" value="ATP_synth_delta_bact"/>
    <property type="match status" value="1"/>
</dbReference>
<dbReference type="GO" id="GO:0005886">
    <property type="term" value="C:plasma membrane"/>
    <property type="evidence" value="ECO:0007669"/>
    <property type="project" value="UniProtKB-SubCell"/>
</dbReference>
<comment type="subcellular location">
    <subcellularLocation>
        <location evidence="8">Cell membrane</location>
        <topology evidence="8">Peripheral membrane protein</topology>
    </subcellularLocation>
    <subcellularLocation>
        <location evidence="1">Membrane</location>
    </subcellularLocation>
</comment>
<evidence type="ECO:0000256" key="8">
    <source>
        <dbReference type="HAMAP-Rule" id="MF_01416"/>
    </source>
</evidence>
<evidence type="ECO:0000256" key="5">
    <source>
        <dbReference type="ARBA" id="ARBA00023136"/>
    </source>
</evidence>
<comment type="function">
    <text evidence="8">F(1)F(0) ATP synthase produces ATP from ADP in the presence of a proton or sodium gradient. F-type ATPases consist of two structural domains, F(1) containing the extramembraneous catalytic core and F(0) containing the membrane proton channel, linked together by a central stalk and a peripheral stalk. During catalysis, ATP synthesis in the catalytic domain of F(1) is coupled via a rotary mechanism of the central stalk subunits to proton translocation.</text>
</comment>